<dbReference type="AlphaFoldDB" id="A0A9W2ZM18"/>
<evidence type="ECO:0000256" key="3">
    <source>
        <dbReference type="ARBA" id="ARBA00022448"/>
    </source>
</evidence>
<dbReference type="OrthoDB" id="6132759at2759"/>
<evidence type="ECO:0000256" key="1">
    <source>
        <dbReference type="ARBA" id="ARBA00004651"/>
    </source>
</evidence>
<evidence type="ECO:0000256" key="8">
    <source>
        <dbReference type="ARBA" id="ARBA00023065"/>
    </source>
</evidence>
<feature type="transmembrane region" description="Helical" evidence="14">
    <location>
        <begin position="341"/>
        <end position="362"/>
    </location>
</feature>
<dbReference type="InterPro" id="IPR051163">
    <property type="entry name" value="Sodium:Solute_Symporter_SSF"/>
</dbReference>
<dbReference type="Proteomes" id="UP001165740">
    <property type="component" value="Chromosome 2"/>
</dbReference>
<accession>A0A9W2ZM18</accession>
<feature type="transmembrane region" description="Helical" evidence="14">
    <location>
        <begin position="71"/>
        <end position="90"/>
    </location>
</feature>
<dbReference type="InterPro" id="IPR038377">
    <property type="entry name" value="Na/Glc_symporter_sf"/>
</dbReference>
<keyword evidence="4" id="KW-1003">Cell membrane</keyword>
<feature type="transmembrane region" description="Helical" evidence="14">
    <location>
        <begin position="257"/>
        <end position="275"/>
    </location>
</feature>
<dbReference type="GO" id="GO:0015293">
    <property type="term" value="F:symporter activity"/>
    <property type="evidence" value="ECO:0007669"/>
    <property type="project" value="TreeGrafter"/>
</dbReference>
<feature type="transmembrane region" description="Helical" evidence="14">
    <location>
        <begin position="176"/>
        <end position="195"/>
    </location>
</feature>
<evidence type="ECO:0000256" key="2">
    <source>
        <dbReference type="ARBA" id="ARBA00006434"/>
    </source>
</evidence>
<keyword evidence="11" id="KW-0739">Sodium transport</keyword>
<keyword evidence="5 14" id="KW-0812">Transmembrane</keyword>
<dbReference type="GeneID" id="106059938"/>
<evidence type="ECO:0000256" key="5">
    <source>
        <dbReference type="ARBA" id="ARBA00022692"/>
    </source>
</evidence>
<dbReference type="CDD" id="cd11492">
    <property type="entry name" value="SLC5sbd_NIS-SMVT"/>
    <property type="match status" value="1"/>
</dbReference>
<gene>
    <name evidence="16" type="primary">LOC106059938</name>
</gene>
<feature type="transmembrane region" description="Helical" evidence="14">
    <location>
        <begin position="145"/>
        <end position="164"/>
    </location>
</feature>
<dbReference type="GO" id="GO:0006814">
    <property type="term" value="P:sodium ion transport"/>
    <property type="evidence" value="ECO:0007669"/>
    <property type="project" value="UniProtKB-KW"/>
</dbReference>
<sequence>MSTNTGPRSPIYYGGYSFNTGKVRQFQVVDYTMFAAVLIFSGAIGMYHAINDRKKKTLEQFFLAGKDMNPVPVGLSMLASFMPAITFLGLPAEIYTYNIMSVWIGLSYFFVMAVAAHVYMPIFYHLQVTSCFQYLEKRFSRGVRSAASLCFVVHMVVYMSVVLYAPSLALNAVTGFTLWGSVLSVGAVSTVYTALGGMKAVLWTDTFQVFVILSSLIVLLMKGQHAVGGVMAAWGSIERTDRAEYLELGLYPSVRHSVWSLVIGGLFSWLPIFGVNQVMVQRAVTCPTLCKAKIAMWVNLPGMSLILYLCWLIGFFMSAFYENCDPILAGLAKYPGQIVPLFVMDVLSDIVLLPGLFVAGLFSCSLSTMSSGLNSVAACLMEDLVKAYFVKDISDSKARFLSQLLALLLGAACLAMTFVVAHLGGILQVVISLHGLFGGPQLGLFSLGMFFPWSNSLGAYASLLGSLALMLWIGIGAAVVKPPQKEALYFTNNCNASAFGHNLLNRTLSPVDSSIPLYDVYTLSYMWYGLTGFLAALVIGTIVSLITGVHKPKEVDPKLICPFFDIVYPFALLPECIRKPLRFGVDHSSQKGEMSSLMELDRSRHYIEEEAGTPSNEFLNPSPRSLGTVPSFNIKDLWSSSPPMHEILFNSTPRNSEPAERTYF</sequence>
<dbReference type="InterPro" id="IPR018212">
    <property type="entry name" value="Na/solute_symporter_CS"/>
</dbReference>
<dbReference type="PANTHER" id="PTHR42985:SF2">
    <property type="entry name" value="SODIUM-DEPENDENT MULTIVITAMIN TRANSPORTER"/>
    <property type="match status" value="1"/>
</dbReference>
<reference evidence="16" key="1">
    <citation type="submission" date="2025-08" db="UniProtKB">
        <authorList>
            <consortium name="RefSeq"/>
        </authorList>
    </citation>
    <scope>IDENTIFICATION</scope>
</reference>
<feature type="transmembrane region" description="Helical" evidence="14">
    <location>
        <begin position="31"/>
        <end position="50"/>
    </location>
</feature>
<feature type="transmembrane region" description="Helical" evidence="14">
    <location>
        <begin position="404"/>
        <end position="437"/>
    </location>
</feature>
<dbReference type="Pfam" id="PF00474">
    <property type="entry name" value="SSF"/>
    <property type="match status" value="1"/>
</dbReference>
<dbReference type="Gene3D" id="1.20.1730.10">
    <property type="entry name" value="Sodium/glucose cotransporter"/>
    <property type="match status" value="1"/>
</dbReference>
<evidence type="ECO:0000256" key="7">
    <source>
        <dbReference type="ARBA" id="ARBA00023053"/>
    </source>
</evidence>
<keyword evidence="10" id="KW-0325">Glycoprotein</keyword>
<keyword evidence="3" id="KW-0813">Transport</keyword>
<evidence type="ECO:0000256" key="13">
    <source>
        <dbReference type="RuleBase" id="RU362091"/>
    </source>
</evidence>
<comment type="similarity">
    <text evidence="2 13">Belongs to the sodium:solute symporter (SSF) (TC 2.A.21) family.</text>
</comment>
<keyword evidence="6 14" id="KW-1133">Transmembrane helix</keyword>
<dbReference type="GO" id="GO:0005886">
    <property type="term" value="C:plasma membrane"/>
    <property type="evidence" value="ECO:0007669"/>
    <property type="project" value="UniProtKB-SubCell"/>
</dbReference>
<feature type="transmembrane region" description="Helical" evidence="14">
    <location>
        <begin position="207"/>
        <end position="237"/>
    </location>
</feature>
<feature type="transmembrane region" description="Helical" evidence="14">
    <location>
        <begin position="102"/>
        <end position="124"/>
    </location>
</feature>
<keyword evidence="8" id="KW-0406">Ion transport</keyword>
<feature type="transmembrane region" description="Helical" evidence="14">
    <location>
        <begin position="296"/>
        <end position="321"/>
    </location>
</feature>
<dbReference type="OMA" id="FWLFAFT"/>
<evidence type="ECO:0000256" key="11">
    <source>
        <dbReference type="ARBA" id="ARBA00023201"/>
    </source>
</evidence>
<dbReference type="InterPro" id="IPR001734">
    <property type="entry name" value="Na/solute_symporter"/>
</dbReference>
<evidence type="ECO:0000313" key="16">
    <source>
        <dbReference type="RefSeq" id="XP_055876025.1"/>
    </source>
</evidence>
<dbReference type="PANTHER" id="PTHR42985">
    <property type="entry name" value="SODIUM-COUPLED MONOCARBOXYLATE TRANSPORTER"/>
    <property type="match status" value="1"/>
</dbReference>
<protein>
    <submittedName>
        <fullName evidence="16">Sodium-coupled monocarboxylate transporter 1-like isoform X1</fullName>
    </submittedName>
</protein>
<evidence type="ECO:0000256" key="4">
    <source>
        <dbReference type="ARBA" id="ARBA00022475"/>
    </source>
</evidence>
<keyword evidence="9 14" id="KW-0472">Membrane</keyword>
<name>A0A9W2ZM18_BIOGL</name>
<dbReference type="PROSITE" id="PS00456">
    <property type="entry name" value="NA_SOLUT_SYMP_1"/>
    <property type="match status" value="1"/>
</dbReference>
<keyword evidence="7" id="KW-0915">Sodium</keyword>
<proteinExistence type="inferred from homology"/>
<evidence type="ECO:0000256" key="10">
    <source>
        <dbReference type="ARBA" id="ARBA00023180"/>
    </source>
</evidence>
<dbReference type="PROSITE" id="PS50283">
    <property type="entry name" value="NA_SOLUT_SYMP_3"/>
    <property type="match status" value="1"/>
</dbReference>
<evidence type="ECO:0000313" key="15">
    <source>
        <dbReference type="Proteomes" id="UP001165740"/>
    </source>
</evidence>
<comment type="catalytic activity">
    <reaction evidence="12">
        <text>iodide(out) + 2 Na(+)(out) = iodide(in) + 2 Na(+)(in)</text>
        <dbReference type="Rhea" id="RHEA:71207"/>
        <dbReference type="ChEBI" id="CHEBI:16382"/>
        <dbReference type="ChEBI" id="CHEBI:29101"/>
    </reaction>
</comment>
<organism evidence="15 16">
    <name type="scientific">Biomphalaria glabrata</name>
    <name type="common">Bloodfluke planorb</name>
    <name type="synonym">Freshwater snail</name>
    <dbReference type="NCBI Taxonomy" id="6526"/>
    <lineage>
        <taxon>Eukaryota</taxon>
        <taxon>Metazoa</taxon>
        <taxon>Spiralia</taxon>
        <taxon>Lophotrochozoa</taxon>
        <taxon>Mollusca</taxon>
        <taxon>Gastropoda</taxon>
        <taxon>Heterobranchia</taxon>
        <taxon>Euthyneura</taxon>
        <taxon>Panpulmonata</taxon>
        <taxon>Hygrophila</taxon>
        <taxon>Lymnaeoidea</taxon>
        <taxon>Planorbidae</taxon>
        <taxon>Biomphalaria</taxon>
    </lineage>
</organism>
<dbReference type="GO" id="GO:0015075">
    <property type="term" value="F:monoatomic ion transmembrane transporter activity"/>
    <property type="evidence" value="ECO:0007669"/>
    <property type="project" value="UniProtKB-ARBA"/>
</dbReference>
<evidence type="ECO:0000256" key="12">
    <source>
        <dbReference type="ARBA" id="ARBA00036099"/>
    </source>
</evidence>
<dbReference type="RefSeq" id="XP_055876025.1">
    <property type="nucleotide sequence ID" value="XM_056020050.1"/>
</dbReference>
<keyword evidence="15" id="KW-1185">Reference proteome</keyword>
<evidence type="ECO:0000256" key="6">
    <source>
        <dbReference type="ARBA" id="ARBA00022989"/>
    </source>
</evidence>
<comment type="subcellular location">
    <subcellularLocation>
        <location evidence="1">Cell membrane</location>
        <topology evidence="1">Multi-pass membrane protein</topology>
    </subcellularLocation>
</comment>
<feature type="transmembrane region" description="Helical" evidence="14">
    <location>
        <begin position="525"/>
        <end position="549"/>
    </location>
</feature>
<evidence type="ECO:0000256" key="14">
    <source>
        <dbReference type="SAM" id="Phobius"/>
    </source>
</evidence>
<dbReference type="NCBIfam" id="TIGR00813">
    <property type="entry name" value="sss"/>
    <property type="match status" value="1"/>
</dbReference>
<evidence type="ECO:0000256" key="9">
    <source>
        <dbReference type="ARBA" id="ARBA00023136"/>
    </source>
</evidence>
<dbReference type="GO" id="GO:0098660">
    <property type="term" value="P:inorganic ion transmembrane transport"/>
    <property type="evidence" value="ECO:0007669"/>
    <property type="project" value="UniProtKB-ARBA"/>
</dbReference>
<feature type="transmembrane region" description="Helical" evidence="14">
    <location>
        <begin position="457"/>
        <end position="480"/>
    </location>
</feature>